<accession>A0ABY1ZGV0</accession>
<sequence>MPTIPVIGDVTMSDILADPYPIYARAQEMGPVVRVEAANLMLVTRFDDIMEVERDPVTYSSENPHSLVVKVCGPNLMRKDGEEHQVERKAVEPSLRPGTAKRCWAPKLEGIVDDIIEAFEKEGEADLFDAFASPMAARALVAVLGLGDVEWQTVARWSQAMMDGNGNYGGDPEISRRAKQATDEIEQAIDAMIPYHLENPNESALSSLLQADQSKEQIYGNVKVFIGGGHNEPRDAILTLVLGLLQNPDQLAKVKEDPKLWEKAFEEAVRWISPIGMYPRLVTQAVELSGVPLKKGDQIGLCIAAANHDRTHFDSPETFDIFRPKQAHLAFGAGAHFCAGTWVARILVSKLAVPRLFERLSNLRLQDPDAVKISGWVFRGPTSLPVTWDVNEVQS</sequence>
<keyword evidence="5" id="KW-1185">Reference proteome</keyword>
<dbReference type="PANTHER" id="PTHR46696:SF1">
    <property type="entry name" value="CYTOCHROME P450 YJIB-RELATED"/>
    <property type="match status" value="1"/>
</dbReference>
<proteinExistence type="inferred from homology"/>
<dbReference type="EMBL" id="SJDL01000050">
    <property type="protein sequence ID" value="TBW48307.1"/>
    <property type="molecule type" value="Genomic_DNA"/>
</dbReference>
<evidence type="ECO:0000256" key="1">
    <source>
        <dbReference type="ARBA" id="ARBA00001971"/>
    </source>
</evidence>
<dbReference type="InterPro" id="IPR002397">
    <property type="entry name" value="Cyt_P450_B"/>
</dbReference>
<comment type="similarity">
    <text evidence="2 3">Belongs to the cytochrome P450 family.</text>
</comment>
<dbReference type="InterPro" id="IPR001128">
    <property type="entry name" value="Cyt_P450"/>
</dbReference>
<organism evidence="4 5">
    <name type="scientific">Marinobacter halodurans</name>
    <dbReference type="NCBI Taxonomy" id="2528979"/>
    <lineage>
        <taxon>Bacteria</taxon>
        <taxon>Pseudomonadati</taxon>
        <taxon>Pseudomonadota</taxon>
        <taxon>Gammaproteobacteria</taxon>
        <taxon>Pseudomonadales</taxon>
        <taxon>Marinobacteraceae</taxon>
        <taxon>Marinobacter</taxon>
    </lineage>
</organism>
<reference evidence="4 5" key="1">
    <citation type="submission" date="2019-02" db="EMBL/GenBank/DDBJ databases">
        <title>Marinobacter halodurans sp. nov., a marine bacterium isolated from sea tidal flat.</title>
        <authorList>
            <person name="Yoo Y."/>
            <person name="Lee D.W."/>
            <person name="Kim B.S."/>
            <person name="Kim J.-J."/>
        </authorList>
    </citation>
    <scope>NUCLEOTIDE SEQUENCE [LARGE SCALE GENOMIC DNA]</scope>
    <source>
        <strain evidence="4 5">YJ-S3-2</strain>
    </source>
</reference>
<evidence type="ECO:0000256" key="3">
    <source>
        <dbReference type="RuleBase" id="RU000461"/>
    </source>
</evidence>
<dbReference type="Pfam" id="PF00067">
    <property type="entry name" value="p450"/>
    <property type="match status" value="1"/>
</dbReference>
<keyword evidence="3" id="KW-0503">Monooxygenase</keyword>
<comment type="caution">
    <text evidence="4">The sequence shown here is derived from an EMBL/GenBank/DDBJ whole genome shotgun (WGS) entry which is preliminary data.</text>
</comment>
<protein>
    <submittedName>
        <fullName evidence="4">Cytochrome P450</fullName>
    </submittedName>
</protein>
<dbReference type="InterPro" id="IPR036396">
    <property type="entry name" value="Cyt_P450_sf"/>
</dbReference>
<evidence type="ECO:0000256" key="2">
    <source>
        <dbReference type="ARBA" id="ARBA00010617"/>
    </source>
</evidence>
<keyword evidence="3" id="KW-0479">Metal-binding</keyword>
<keyword evidence="3" id="KW-0560">Oxidoreductase</keyword>
<dbReference type="RefSeq" id="WP_131483921.1">
    <property type="nucleotide sequence ID" value="NZ_SJDL01000050.1"/>
</dbReference>
<dbReference type="SUPFAM" id="SSF48264">
    <property type="entry name" value="Cytochrome P450"/>
    <property type="match status" value="1"/>
</dbReference>
<dbReference type="Proteomes" id="UP000313645">
    <property type="component" value="Unassembled WGS sequence"/>
</dbReference>
<keyword evidence="3" id="KW-0349">Heme</keyword>
<comment type="cofactor">
    <cofactor evidence="1">
        <name>heme</name>
        <dbReference type="ChEBI" id="CHEBI:30413"/>
    </cofactor>
</comment>
<dbReference type="InterPro" id="IPR017972">
    <property type="entry name" value="Cyt_P450_CS"/>
</dbReference>
<dbReference type="PROSITE" id="PS00086">
    <property type="entry name" value="CYTOCHROME_P450"/>
    <property type="match status" value="1"/>
</dbReference>
<dbReference type="Gene3D" id="1.10.630.10">
    <property type="entry name" value="Cytochrome P450"/>
    <property type="match status" value="1"/>
</dbReference>
<evidence type="ECO:0000313" key="4">
    <source>
        <dbReference type="EMBL" id="TBW48307.1"/>
    </source>
</evidence>
<evidence type="ECO:0000313" key="5">
    <source>
        <dbReference type="Proteomes" id="UP000313645"/>
    </source>
</evidence>
<name>A0ABY1ZGV0_9GAMM</name>
<keyword evidence="3" id="KW-0408">Iron</keyword>
<dbReference type="PRINTS" id="PR00359">
    <property type="entry name" value="BP450"/>
</dbReference>
<dbReference type="PANTHER" id="PTHR46696">
    <property type="entry name" value="P450, PUTATIVE (EUROFUNG)-RELATED"/>
    <property type="match status" value="1"/>
</dbReference>
<gene>
    <name evidence="4" type="ORF">EZI54_21395</name>
</gene>